<dbReference type="RefSeq" id="WP_098783595.1">
    <property type="nucleotide sequence ID" value="NZ_NULI01000203.1"/>
</dbReference>
<feature type="coiled-coil region" evidence="1">
    <location>
        <begin position="124"/>
        <end position="151"/>
    </location>
</feature>
<proteinExistence type="predicted"/>
<dbReference type="InterPro" id="IPR018913">
    <property type="entry name" value="BppU_N"/>
</dbReference>
<keyword evidence="1" id="KW-0175">Coiled coil</keyword>
<gene>
    <name evidence="3" type="ORF">COC69_27805</name>
</gene>
<name>A0A9X7CI40_BACCE</name>
<evidence type="ECO:0000313" key="4">
    <source>
        <dbReference type="Proteomes" id="UP000224203"/>
    </source>
</evidence>
<protein>
    <recommendedName>
        <fullName evidence="2">BppU N-terminal domain-containing protein</fullName>
    </recommendedName>
</protein>
<accession>A0A9X7CI40</accession>
<organism evidence="3 4">
    <name type="scientific">Bacillus cereus</name>
    <dbReference type="NCBI Taxonomy" id="1396"/>
    <lineage>
        <taxon>Bacteria</taxon>
        <taxon>Bacillati</taxon>
        <taxon>Bacillota</taxon>
        <taxon>Bacilli</taxon>
        <taxon>Bacillales</taxon>
        <taxon>Bacillaceae</taxon>
        <taxon>Bacillus</taxon>
        <taxon>Bacillus cereus group</taxon>
    </lineage>
</organism>
<dbReference type="EMBL" id="NULI01000203">
    <property type="protein sequence ID" value="PGS67316.1"/>
    <property type="molecule type" value="Genomic_DNA"/>
</dbReference>
<dbReference type="Proteomes" id="UP000224203">
    <property type="component" value="Unassembled WGS sequence"/>
</dbReference>
<dbReference type="Pfam" id="PF10651">
    <property type="entry name" value="BppU_N"/>
    <property type="match status" value="1"/>
</dbReference>
<dbReference type="AlphaFoldDB" id="A0A9X7CI40"/>
<evidence type="ECO:0000256" key="1">
    <source>
        <dbReference type="SAM" id="Coils"/>
    </source>
</evidence>
<feature type="non-terminal residue" evidence="3">
    <location>
        <position position="265"/>
    </location>
</feature>
<reference evidence="3 4" key="1">
    <citation type="submission" date="2017-09" db="EMBL/GenBank/DDBJ databases">
        <title>Large-scale bioinformatics analysis of Bacillus genomes uncovers conserved roles of natural products in bacterial physiology.</title>
        <authorList>
            <consortium name="Agbiome Team Llc"/>
            <person name="Bleich R.M."/>
            <person name="Grubbs K.J."/>
            <person name="Santa Maria K.C."/>
            <person name="Allen S.E."/>
            <person name="Farag S."/>
            <person name="Shank E.A."/>
            <person name="Bowers A."/>
        </authorList>
    </citation>
    <scope>NUCLEOTIDE SEQUENCE [LARGE SCALE GENOMIC DNA]</scope>
    <source>
        <strain evidence="3 4">AFS041711</strain>
    </source>
</reference>
<sequence length="265" mass="29935">MRNEVIVIDLADPICTKTIRSRQNDKNGLKLTIYLKENGKIVDLTGYAVKYEATNQRGQFIRDDAKIVDGSRGILEYVLSAEAVSTPTEWLAYFVIEKNHTERTSTPDIRIVLRRDVKEGNIHLENYISEFDRALERVAGYRKEIDATNNKIAGLTPYIQKKVEETDIKFKEVAARIQTHVDGVSKQIDAMDIVKKSGDIITGLLEIKSDNAIVLGSRSYKTIFHKGAQGELIFAPSTKEQGDTWDWSKKIEIRTDGTIKQATDT</sequence>
<evidence type="ECO:0000259" key="2">
    <source>
        <dbReference type="Pfam" id="PF10651"/>
    </source>
</evidence>
<evidence type="ECO:0000313" key="3">
    <source>
        <dbReference type="EMBL" id="PGS67316.1"/>
    </source>
</evidence>
<dbReference type="Gene3D" id="2.60.40.3350">
    <property type="match status" value="1"/>
</dbReference>
<feature type="domain" description="BppU N-terminal" evidence="2">
    <location>
        <begin position="15"/>
        <end position="137"/>
    </location>
</feature>
<comment type="caution">
    <text evidence="3">The sequence shown here is derived from an EMBL/GenBank/DDBJ whole genome shotgun (WGS) entry which is preliminary data.</text>
</comment>